<reference evidence="2 3" key="1">
    <citation type="submission" date="2015-12" db="EMBL/GenBank/DDBJ databases">
        <authorList>
            <person name="Shamseldin A."/>
            <person name="Moawad H."/>
            <person name="Abd El-Rahim W.M."/>
            <person name="Sadowsky M.J."/>
        </authorList>
    </citation>
    <scope>NUCLEOTIDE SEQUENCE [LARGE SCALE GENOMIC DNA]</scope>
    <source>
        <strain evidence="2 3">DG5B</strain>
    </source>
</reference>
<dbReference type="KEGG" id="hyg:AUC43_15260"/>
<name>A0A0U4C176_9BACT</name>
<dbReference type="STRING" id="1411621.AUC43_15260"/>
<dbReference type="OrthoDB" id="5868871at2"/>
<evidence type="ECO:0000256" key="1">
    <source>
        <dbReference type="SAM" id="MobiDB-lite"/>
    </source>
</evidence>
<dbReference type="EMBL" id="CP013909">
    <property type="protein sequence ID" value="ALW86321.1"/>
    <property type="molecule type" value="Genomic_DNA"/>
</dbReference>
<organism evidence="2 3">
    <name type="scientific">Hymenobacter sedentarius</name>
    <dbReference type="NCBI Taxonomy" id="1411621"/>
    <lineage>
        <taxon>Bacteria</taxon>
        <taxon>Pseudomonadati</taxon>
        <taxon>Bacteroidota</taxon>
        <taxon>Cytophagia</taxon>
        <taxon>Cytophagales</taxon>
        <taxon>Hymenobacteraceae</taxon>
        <taxon>Hymenobacter</taxon>
    </lineage>
</organism>
<dbReference type="AlphaFoldDB" id="A0A0U4C176"/>
<accession>A0A0U4C176</accession>
<evidence type="ECO:0000313" key="3">
    <source>
        <dbReference type="Proteomes" id="UP000059542"/>
    </source>
</evidence>
<feature type="compositionally biased region" description="Basic and acidic residues" evidence="1">
    <location>
        <begin position="120"/>
        <end position="136"/>
    </location>
</feature>
<feature type="region of interest" description="Disordered" evidence="1">
    <location>
        <begin position="120"/>
        <end position="139"/>
    </location>
</feature>
<dbReference type="Proteomes" id="UP000059542">
    <property type="component" value="Chromosome"/>
</dbReference>
<proteinExistence type="predicted"/>
<evidence type="ECO:0008006" key="4">
    <source>
        <dbReference type="Google" id="ProtNLM"/>
    </source>
</evidence>
<evidence type="ECO:0000313" key="2">
    <source>
        <dbReference type="EMBL" id="ALW86321.1"/>
    </source>
</evidence>
<dbReference type="Gene3D" id="1.10.10.60">
    <property type="entry name" value="Homeodomain-like"/>
    <property type="match status" value="1"/>
</dbReference>
<dbReference type="RefSeq" id="WP_068195493.1">
    <property type="nucleotide sequence ID" value="NZ_CP013909.1"/>
</dbReference>
<dbReference type="Pfam" id="PF20901">
    <property type="entry name" value="Sf6_terminase"/>
    <property type="match status" value="1"/>
</dbReference>
<gene>
    <name evidence="2" type="ORF">AUC43_15260</name>
</gene>
<dbReference type="InterPro" id="IPR048683">
    <property type="entry name" value="Sf6_terminase"/>
</dbReference>
<keyword evidence="3" id="KW-1185">Reference proteome</keyword>
<protein>
    <recommendedName>
        <fullName evidence="4">Homeodomain phBC6A51-type domain-containing protein</fullName>
    </recommendedName>
</protein>
<sequence>MDAFEDLYNQAPKPKHAGGRPTLYTPELARQICDLVAEGNSLRKICQDDDLPSRRTILNWMTTYPEFLRQYEAAYKVQMLVIFDELKDIVDECDVVEIAKVREQLKLRQWLLKIQEPKKFGERPEPREAESAHELDLSQFTDEEYATYKKLIAAATPPKKDPNE</sequence>